<dbReference type="RefSeq" id="WP_153389293.1">
    <property type="nucleotide sequence ID" value="NZ_WITK01000009.1"/>
</dbReference>
<organism evidence="1 2">
    <name type="scientific">Acinetobacter wanghuae</name>
    <dbReference type="NCBI Taxonomy" id="2662362"/>
    <lineage>
        <taxon>Bacteria</taxon>
        <taxon>Pseudomonadati</taxon>
        <taxon>Pseudomonadota</taxon>
        <taxon>Gammaproteobacteria</taxon>
        <taxon>Moraxellales</taxon>
        <taxon>Moraxellaceae</taxon>
        <taxon>Acinetobacter</taxon>
    </lineage>
</organism>
<protein>
    <submittedName>
        <fullName evidence="1">Uncharacterized protein</fullName>
    </submittedName>
</protein>
<reference evidence="1 2" key="1">
    <citation type="submission" date="2019-10" db="EMBL/GenBank/DDBJ databases">
        <authorList>
            <person name="Dong K."/>
        </authorList>
    </citation>
    <scope>NUCLEOTIDE SEQUENCE [LARGE SCALE GENOMIC DNA]</scope>
    <source>
        <strain evidence="2">dk771</strain>
    </source>
</reference>
<proteinExistence type="predicted"/>
<dbReference type="AlphaFoldDB" id="A0AA91AG37"/>
<name>A0AA91AG37_9GAMM</name>
<evidence type="ECO:0000313" key="1">
    <source>
        <dbReference type="EMBL" id="MQW92027.1"/>
    </source>
</evidence>
<accession>A0AA91AG37</accession>
<comment type="caution">
    <text evidence="1">The sequence shown here is derived from an EMBL/GenBank/DDBJ whole genome shotgun (WGS) entry which is preliminary data.</text>
</comment>
<dbReference type="EMBL" id="WITK01000009">
    <property type="protein sequence ID" value="MQW92027.1"/>
    <property type="molecule type" value="Genomic_DNA"/>
</dbReference>
<dbReference type="Proteomes" id="UP000480556">
    <property type="component" value="Unassembled WGS sequence"/>
</dbReference>
<evidence type="ECO:0000313" key="2">
    <source>
        <dbReference type="Proteomes" id="UP000480556"/>
    </source>
</evidence>
<sequence length="48" mass="5487">MDKPTLAYMFASLSTEQPFTPPEHWRQGRTVYGGFSFAMARNTKPSFT</sequence>
<gene>
    <name evidence="1" type="ORF">GHJ48_06390</name>
</gene>